<evidence type="ECO:0000256" key="2">
    <source>
        <dbReference type="ARBA" id="ARBA00022771"/>
    </source>
</evidence>
<dbReference type="OrthoDB" id="3173036at2759"/>
<evidence type="ECO:0000313" key="6">
    <source>
        <dbReference type="EMBL" id="GLB44010.1"/>
    </source>
</evidence>
<evidence type="ECO:0000313" key="7">
    <source>
        <dbReference type="Proteomes" id="UP001063166"/>
    </source>
</evidence>
<evidence type="ECO:0000256" key="4">
    <source>
        <dbReference type="SAM" id="MobiDB-lite"/>
    </source>
</evidence>
<accession>A0A9P3PW17</accession>
<dbReference type="PROSITE" id="PS01359">
    <property type="entry name" value="ZF_PHD_1"/>
    <property type="match status" value="1"/>
</dbReference>
<dbReference type="Gene3D" id="3.30.40.10">
    <property type="entry name" value="Zinc/RING finger domain, C3HC4 (zinc finger)"/>
    <property type="match status" value="1"/>
</dbReference>
<name>A0A9P3PW17_LYOSH</name>
<feature type="compositionally biased region" description="Acidic residues" evidence="4">
    <location>
        <begin position="795"/>
        <end position="804"/>
    </location>
</feature>
<proteinExistence type="predicted"/>
<keyword evidence="3" id="KW-0862">Zinc</keyword>
<feature type="region of interest" description="Disordered" evidence="4">
    <location>
        <begin position="900"/>
        <end position="932"/>
    </location>
</feature>
<dbReference type="SUPFAM" id="SSF57903">
    <property type="entry name" value="FYVE/PHD zinc finger"/>
    <property type="match status" value="1"/>
</dbReference>
<feature type="region of interest" description="Disordered" evidence="4">
    <location>
        <begin position="787"/>
        <end position="885"/>
    </location>
</feature>
<dbReference type="SMART" id="SM00249">
    <property type="entry name" value="PHD"/>
    <property type="match status" value="1"/>
</dbReference>
<feature type="domain" description="Zinc finger PHD-type" evidence="5">
    <location>
        <begin position="941"/>
        <end position="987"/>
    </location>
</feature>
<evidence type="ECO:0000259" key="5">
    <source>
        <dbReference type="SMART" id="SM00249"/>
    </source>
</evidence>
<dbReference type="Proteomes" id="UP001063166">
    <property type="component" value="Unassembled WGS sequence"/>
</dbReference>
<dbReference type="GO" id="GO:0008270">
    <property type="term" value="F:zinc ion binding"/>
    <property type="evidence" value="ECO:0007669"/>
    <property type="project" value="UniProtKB-KW"/>
</dbReference>
<reference evidence="6" key="1">
    <citation type="submission" date="2022-07" db="EMBL/GenBank/DDBJ databases">
        <title>The genome of Lyophyllum shimeji provides insight into the initial evolution of ectomycorrhizal fungal genome.</title>
        <authorList>
            <person name="Kobayashi Y."/>
            <person name="Shibata T."/>
            <person name="Hirakawa H."/>
            <person name="Shigenobu S."/>
            <person name="Nishiyama T."/>
            <person name="Yamada A."/>
            <person name="Hasebe M."/>
            <person name="Kawaguchi M."/>
        </authorList>
    </citation>
    <scope>NUCLEOTIDE SEQUENCE</scope>
    <source>
        <strain evidence="6">AT787</strain>
    </source>
</reference>
<dbReference type="InterPro" id="IPR013083">
    <property type="entry name" value="Znf_RING/FYVE/PHD"/>
</dbReference>
<dbReference type="InterPro" id="IPR001965">
    <property type="entry name" value="Znf_PHD"/>
</dbReference>
<keyword evidence="7" id="KW-1185">Reference proteome</keyword>
<comment type="caution">
    <text evidence="6">The sequence shown here is derived from an EMBL/GenBank/DDBJ whole genome shotgun (WGS) entry which is preliminary data.</text>
</comment>
<gene>
    <name evidence="6" type="ORF">LshimejAT787_1501940</name>
</gene>
<dbReference type="AlphaFoldDB" id="A0A9P3PW17"/>
<sequence length="1002" mass="110807">MNRHVGDDDMTADKDWKHIFKRFRNLLLRVRGIVIMGIRITPSIVRIHLQSAGHSSEHINSVFNPEDQQDVKLAFDLLKDIWSLPAASAAHSPGYIKTREALRVLGKLLYHMVFPYLCVDLTLSEQLEHLSAAIHLALALYRQSQKKFIPTLLYVDLAIMIKNVIFCVAKAKIDAPNGSFWIILLGTDRLEELFGVLRTMIGTDANLDVLQISDRITGTTEVLNILAQYPRWDRSPRRLKLPAITRESLELPDSSDHIKASSWRGNTNLRDVSLQTSWKRGRLLIEKECRSLAQELEAVDTCPNVDILAPFGMLLVNIPLDADDIDESLEIPNTPLPQTRISAVASSAENDRAEVEDALVEDDDVSPLSTPSPTVNAAASFDRFILVDGKKVLKSRALALRGKYNKKTSSTDRLKRVQEVERYSRKPDPDHQFGTSEFGSKPALLGHDPVASLVACDGRVWLCVGEVNNLRLDSQPVDQVPLDVLHEPTVTVSFQLLGFRPTTSDDDPTLRLDWRSFILPTEQTFSVPGRLVQPIDPTFSTANLFNTFYMMESSTMIAIAATLLGGLKPNDLPKLPTVQRTKDFPYRELSGKACFLCDGDGDALEIGASDVCPSCSPEVTLDVSQPQRVLAHIGAHILHDSNVDRTTEPCGFCLRPSALCQFFLTRGKGAHGSIKIDKTRSRSCPNMLSFTYAIASESKPSSPCSNVPISCPLCPKTSPAVWRYNWKHHFASAHPAASFANYSSTAELTNFEKFEMKRVWDDRRKVVVRRVKKNALPPLEISAAHSSRVSLTTVDDGEEPELDAASDKTQSDIDEDQESSGTGGHQTDDDGEWPPVDGGDEQPPMDQGMQPMDEYHSPQEDTSDFNPPTADTPHHPNDVETPPVSLPVPAAVEEAMGTALCNAPNPESSSPSLEVDRDDFMAENPRPRRKRKARDIGNLRQCLCGVTVEKSSDTIECRRAGCETGIYHLTCVELEQAPRNWICDACSSSSGVGKGAKAARRA</sequence>
<dbReference type="EMBL" id="BRPK01000015">
    <property type="protein sequence ID" value="GLB44010.1"/>
    <property type="molecule type" value="Genomic_DNA"/>
</dbReference>
<keyword evidence="2" id="KW-0863">Zinc-finger</keyword>
<organism evidence="6 7">
    <name type="scientific">Lyophyllum shimeji</name>
    <name type="common">Hon-shimeji</name>
    <name type="synonym">Tricholoma shimeji</name>
    <dbReference type="NCBI Taxonomy" id="47721"/>
    <lineage>
        <taxon>Eukaryota</taxon>
        <taxon>Fungi</taxon>
        <taxon>Dikarya</taxon>
        <taxon>Basidiomycota</taxon>
        <taxon>Agaricomycotina</taxon>
        <taxon>Agaricomycetes</taxon>
        <taxon>Agaricomycetidae</taxon>
        <taxon>Agaricales</taxon>
        <taxon>Tricholomatineae</taxon>
        <taxon>Lyophyllaceae</taxon>
        <taxon>Lyophyllum</taxon>
    </lineage>
</organism>
<evidence type="ECO:0000256" key="1">
    <source>
        <dbReference type="ARBA" id="ARBA00022723"/>
    </source>
</evidence>
<keyword evidence="1" id="KW-0479">Metal-binding</keyword>
<dbReference type="InterPro" id="IPR019786">
    <property type="entry name" value="Zinc_finger_PHD-type_CS"/>
</dbReference>
<evidence type="ECO:0000256" key="3">
    <source>
        <dbReference type="ARBA" id="ARBA00022833"/>
    </source>
</evidence>
<dbReference type="InterPro" id="IPR011011">
    <property type="entry name" value="Znf_FYVE_PHD"/>
</dbReference>
<protein>
    <submittedName>
        <fullName evidence="6">Zinc finger</fullName>
    </submittedName>
</protein>